<protein>
    <recommendedName>
        <fullName evidence="1">Tail specific protease domain-containing protein</fullName>
    </recommendedName>
</protein>
<dbReference type="STRING" id="1703345.A3860_14965"/>
<dbReference type="Gene3D" id="2.30.42.10">
    <property type="match status" value="1"/>
</dbReference>
<dbReference type="Pfam" id="PF03572">
    <property type="entry name" value="Peptidase_S41"/>
    <property type="match status" value="1"/>
</dbReference>
<dbReference type="InterPro" id="IPR005151">
    <property type="entry name" value="Tail-specific_protease"/>
</dbReference>
<evidence type="ECO:0000259" key="1">
    <source>
        <dbReference type="Pfam" id="PF03572"/>
    </source>
</evidence>
<evidence type="ECO:0000313" key="3">
    <source>
        <dbReference type="Proteomes" id="UP000192796"/>
    </source>
</evidence>
<dbReference type="SUPFAM" id="SSF52096">
    <property type="entry name" value="ClpP/crotonase"/>
    <property type="match status" value="1"/>
</dbReference>
<reference evidence="2 3" key="1">
    <citation type="submission" date="2016-03" db="EMBL/GenBank/DDBJ databases">
        <title>Niastella vici sp. nov., isolated from farmland soil.</title>
        <authorList>
            <person name="Chen L."/>
            <person name="Wang D."/>
            <person name="Yang S."/>
            <person name="Wang G."/>
        </authorList>
    </citation>
    <scope>NUCLEOTIDE SEQUENCE [LARGE SCALE GENOMIC DNA]</scope>
    <source>
        <strain evidence="2 3">DJ57</strain>
    </source>
</reference>
<name>A0A1V9G5H4_9BACT</name>
<dbReference type="Proteomes" id="UP000192796">
    <property type="component" value="Unassembled WGS sequence"/>
</dbReference>
<organism evidence="2 3">
    <name type="scientific">Niastella vici</name>
    <dbReference type="NCBI Taxonomy" id="1703345"/>
    <lineage>
        <taxon>Bacteria</taxon>
        <taxon>Pseudomonadati</taxon>
        <taxon>Bacteroidota</taxon>
        <taxon>Chitinophagia</taxon>
        <taxon>Chitinophagales</taxon>
        <taxon>Chitinophagaceae</taxon>
        <taxon>Niastella</taxon>
    </lineage>
</organism>
<proteinExistence type="predicted"/>
<dbReference type="Gene3D" id="3.30.750.44">
    <property type="match status" value="1"/>
</dbReference>
<sequence>MKKLVYGALIFVATLHTQAQTNSRISQLATLGKVWGFLKYYHPAVAKGKPDWDSVLLQMIPLVEEVKTGKALDSLFDSWYRSLPTATLSVTRVNWKADSLIRIFTEKDIQQFRVSAWLKKELVRLYQYHMPDTNRYATRYYGGYYYDHIIHDEAAFDKPACPMQPVRLLTLFRYWNTINYFYPHKDHLPAWDTVLTGYIPRFLQADNAAQYQYVVRQLIHELRDSHSFYQPRGLYFTPFHVDYIERKYLITDCNDSIAKKWDYRPGDEIIAVNGKDCRQREKELLAVTTGTNSLSLYRNIAYELLRGEDSVVQVGFKRNGNVFTKTVGMLGFDAYLQIAKLAEKPLWQQLDKGIWYVRFCRITNADTLRQLFSDIRQAKAVIWDMRDYPNFKVTTELYKYFFPAKTLFAELRNSWDYYPGTFVKSPMHFIPEGREELIYNGPLIVLIDEHTQSLAESVASALKVRTNTITMGRQTAGTTGNITWLTLPGGIEVSYTGVGVAGAQRSFREVKGVQLDIPVTLDQAGIMQRRDYILEQAMQYARKYY</sequence>
<keyword evidence="3" id="KW-1185">Reference proteome</keyword>
<dbReference type="InterPro" id="IPR036034">
    <property type="entry name" value="PDZ_sf"/>
</dbReference>
<dbReference type="RefSeq" id="WP_081145736.1">
    <property type="nucleotide sequence ID" value="NZ_LVYD01000013.1"/>
</dbReference>
<gene>
    <name evidence="2" type="ORF">A3860_14965</name>
</gene>
<comment type="caution">
    <text evidence="2">The sequence shown here is derived from an EMBL/GenBank/DDBJ whole genome shotgun (WGS) entry which is preliminary data.</text>
</comment>
<dbReference type="InterPro" id="IPR029045">
    <property type="entry name" value="ClpP/crotonase-like_dom_sf"/>
</dbReference>
<dbReference type="Gene3D" id="3.90.226.10">
    <property type="entry name" value="2-enoyl-CoA Hydratase, Chain A, domain 1"/>
    <property type="match status" value="1"/>
</dbReference>
<dbReference type="GO" id="GO:0006508">
    <property type="term" value="P:proteolysis"/>
    <property type="evidence" value="ECO:0007669"/>
    <property type="project" value="InterPro"/>
</dbReference>
<accession>A0A1V9G5H4</accession>
<evidence type="ECO:0000313" key="2">
    <source>
        <dbReference type="EMBL" id="OQP65891.1"/>
    </source>
</evidence>
<dbReference type="AlphaFoldDB" id="A0A1V9G5H4"/>
<dbReference type="OrthoDB" id="5379939at2"/>
<dbReference type="EMBL" id="LVYD01000013">
    <property type="protein sequence ID" value="OQP65891.1"/>
    <property type="molecule type" value="Genomic_DNA"/>
</dbReference>
<dbReference type="GO" id="GO:0008236">
    <property type="term" value="F:serine-type peptidase activity"/>
    <property type="evidence" value="ECO:0007669"/>
    <property type="project" value="InterPro"/>
</dbReference>
<feature type="domain" description="Tail specific protease" evidence="1">
    <location>
        <begin position="356"/>
        <end position="519"/>
    </location>
</feature>